<gene>
    <name evidence="1" type="ORF">N7468_004380</name>
</gene>
<proteinExistence type="predicted"/>
<protein>
    <submittedName>
        <fullName evidence="1">Major facilitator superfamily domain general substrate transporter</fullName>
    </submittedName>
</protein>
<evidence type="ECO:0000313" key="2">
    <source>
        <dbReference type="Proteomes" id="UP001150941"/>
    </source>
</evidence>
<comment type="caution">
    <text evidence="1">The sequence shown here is derived from an EMBL/GenBank/DDBJ whole genome shotgun (WGS) entry which is preliminary data.</text>
</comment>
<evidence type="ECO:0000313" key="1">
    <source>
        <dbReference type="EMBL" id="KAJ5239761.1"/>
    </source>
</evidence>
<organism evidence="1 2">
    <name type="scientific">Penicillium chermesinum</name>
    <dbReference type="NCBI Taxonomy" id="63820"/>
    <lineage>
        <taxon>Eukaryota</taxon>
        <taxon>Fungi</taxon>
        <taxon>Dikarya</taxon>
        <taxon>Ascomycota</taxon>
        <taxon>Pezizomycotina</taxon>
        <taxon>Eurotiomycetes</taxon>
        <taxon>Eurotiomycetidae</taxon>
        <taxon>Eurotiales</taxon>
        <taxon>Aspergillaceae</taxon>
        <taxon>Penicillium</taxon>
    </lineage>
</organism>
<dbReference type="Proteomes" id="UP001150941">
    <property type="component" value="Unassembled WGS sequence"/>
</dbReference>
<dbReference type="OrthoDB" id="10021397at2759"/>
<dbReference type="EMBL" id="JAPQKS010000003">
    <property type="protein sequence ID" value="KAJ5239761.1"/>
    <property type="molecule type" value="Genomic_DNA"/>
</dbReference>
<reference evidence="1" key="1">
    <citation type="submission" date="2022-11" db="EMBL/GenBank/DDBJ databases">
        <authorList>
            <person name="Petersen C."/>
        </authorList>
    </citation>
    <scope>NUCLEOTIDE SEQUENCE</scope>
    <source>
        <strain evidence="1">IBT 19713</strain>
    </source>
</reference>
<dbReference type="RefSeq" id="XP_058332680.1">
    <property type="nucleotide sequence ID" value="XM_058473677.1"/>
</dbReference>
<sequence length="128" mass="13996">MALEGPKLIAALGKELANGGAIANIELINSLPASPKAAAQQAFYKSLRTIWIMYVAFADAGLIAGFFVDAQHRNEEHEVVALGVRNDNGRVRAQEPVDLSRLRFADPYRISGYGQWQEMTLAYVIGYG</sequence>
<keyword evidence="2" id="KW-1185">Reference proteome</keyword>
<dbReference type="AlphaFoldDB" id="A0A9W9P877"/>
<reference evidence="1" key="2">
    <citation type="journal article" date="2023" name="IMA Fungus">
        <title>Comparative genomic study of the Penicillium genus elucidates a diverse pangenome and 15 lateral gene transfer events.</title>
        <authorList>
            <person name="Petersen C."/>
            <person name="Sorensen T."/>
            <person name="Nielsen M.R."/>
            <person name="Sondergaard T.E."/>
            <person name="Sorensen J.L."/>
            <person name="Fitzpatrick D.A."/>
            <person name="Frisvad J.C."/>
            <person name="Nielsen K.L."/>
        </authorList>
    </citation>
    <scope>NUCLEOTIDE SEQUENCE</scope>
    <source>
        <strain evidence="1">IBT 19713</strain>
    </source>
</reference>
<dbReference type="GeneID" id="83200980"/>
<name>A0A9W9P877_9EURO</name>
<accession>A0A9W9P877</accession>